<name>A0AAE0ZZM2_9GAST</name>
<accession>A0AAE0ZZM2</accession>
<reference evidence="1" key="1">
    <citation type="journal article" date="2023" name="G3 (Bethesda)">
        <title>A reference genome for the long-term kleptoplast-retaining sea slug Elysia crispata morphotype clarki.</title>
        <authorList>
            <person name="Eastman K.E."/>
            <person name="Pendleton A.L."/>
            <person name="Shaikh M.A."/>
            <person name="Suttiyut T."/>
            <person name="Ogas R."/>
            <person name="Tomko P."/>
            <person name="Gavelis G."/>
            <person name="Widhalm J.R."/>
            <person name="Wisecaver J.H."/>
        </authorList>
    </citation>
    <scope>NUCLEOTIDE SEQUENCE</scope>
    <source>
        <strain evidence="1">ECLA1</strain>
    </source>
</reference>
<organism evidence="1 2">
    <name type="scientific">Elysia crispata</name>
    <name type="common">lettuce slug</name>
    <dbReference type="NCBI Taxonomy" id="231223"/>
    <lineage>
        <taxon>Eukaryota</taxon>
        <taxon>Metazoa</taxon>
        <taxon>Spiralia</taxon>
        <taxon>Lophotrochozoa</taxon>
        <taxon>Mollusca</taxon>
        <taxon>Gastropoda</taxon>
        <taxon>Heterobranchia</taxon>
        <taxon>Euthyneura</taxon>
        <taxon>Panpulmonata</taxon>
        <taxon>Sacoglossa</taxon>
        <taxon>Placobranchoidea</taxon>
        <taxon>Plakobranchidae</taxon>
        <taxon>Elysia</taxon>
    </lineage>
</organism>
<proteinExistence type="predicted"/>
<dbReference type="EMBL" id="JAWDGP010003056">
    <property type="protein sequence ID" value="KAK3777906.1"/>
    <property type="molecule type" value="Genomic_DNA"/>
</dbReference>
<keyword evidence="2" id="KW-1185">Reference proteome</keyword>
<comment type="caution">
    <text evidence="1">The sequence shown here is derived from an EMBL/GenBank/DDBJ whole genome shotgun (WGS) entry which is preliminary data.</text>
</comment>
<dbReference type="AlphaFoldDB" id="A0AAE0ZZM2"/>
<gene>
    <name evidence="1" type="ORF">RRG08_050294</name>
</gene>
<protein>
    <submittedName>
        <fullName evidence="1">Uncharacterized protein</fullName>
    </submittedName>
</protein>
<sequence length="104" mass="11810">MILRAWAERGPIVLAENIAPGVGFQLYWVGYSRARTHTQVDMRVILRATHRALFLAEPAVSTDNYRTRSGDLPPMSSKPIYAIRVLDKYGWSLFNGPTYIDLDL</sequence>
<evidence type="ECO:0000313" key="2">
    <source>
        <dbReference type="Proteomes" id="UP001283361"/>
    </source>
</evidence>
<evidence type="ECO:0000313" key="1">
    <source>
        <dbReference type="EMBL" id="KAK3777906.1"/>
    </source>
</evidence>
<dbReference type="Proteomes" id="UP001283361">
    <property type="component" value="Unassembled WGS sequence"/>
</dbReference>